<organism evidence="10 11">
    <name type="scientific">Carboxydichorda subterranea</name>
    <dbReference type="NCBI Taxonomy" id="3109565"/>
    <lineage>
        <taxon>Bacteria</taxon>
        <taxon>Bacillati</taxon>
        <taxon>Bacillota</taxon>
        <taxon>Limnochordia</taxon>
        <taxon>Limnochordales</taxon>
        <taxon>Geochordaceae</taxon>
        <taxon>Carboxydichorda</taxon>
    </lineage>
</organism>
<evidence type="ECO:0000313" key="10">
    <source>
        <dbReference type="EMBL" id="WRP18253.1"/>
    </source>
</evidence>
<evidence type="ECO:0000256" key="7">
    <source>
        <dbReference type="ARBA" id="ARBA00049158"/>
    </source>
</evidence>
<evidence type="ECO:0000256" key="8">
    <source>
        <dbReference type="RuleBase" id="RU366003"/>
    </source>
</evidence>
<keyword evidence="5 8" id="KW-0378">Hydrolase</keyword>
<dbReference type="InterPro" id="IPR004013">
    <property type="entry name" value="PHP_dom"/>
</dbReference>
<dbReference type="Pfam" id="PF02811">
    <property type="entry name" value="PHP"/>
    <property type="match status" value="1"/>
</dbReference>
<dbReference type="PANTHER" id="PTHR21039">
    <property type="entry name" value="HISTIDINOL PHOSPHATASE-RELATED"/>
    <property type="match status" value="1"/>
</dbReference>
<reference evidence="10 11" key="1">
    <citation type="journal article" date="2024" name="Front. Microbiol.">
        <title>Novel thermophilic genera Geochorda gen. nov. and Carboxydochorda gen. nov. from the deep terrestrial subsurface reveal the ecophysiological diversity in the class Limnochordia.</title>
        <authorList>
            <person name="Karnachuk O.V."/>
            <person name="Lukina A.P."/>
            <person name="Avakyan M.R."/>
            <person name="Kadnikov V.V."/>
            <person name="Begmatov S."/>
            <person name="Beletsky A.V."/>
            <person name="Vlasova K.G."/>
            <person name="Novikov A.A."/>
            <person name="Shcherbakova V.A."/>
            <person name="Mardanov A.V."/>
            <person name="Ravin N.V."/>
        </authorList>
    </citation>
    <scope>NUCLEOTIDE SEQUENCE [LARGE SCALE GENOMIC DNA]</scope>
    <source>
        <strain evidence="10 11">L945</strain>
    </source>
</reference>
<keyword evidence="11" id="KW-1185">Reference proteome</keyword>
<dbReference type="SUPFAM" id="SSF89550">
    <property type="entry name" value="PHP domain-like"/>
    <property type="match status" value="1"/>
</dbReference>
<proteinExistence type="inferred from homology"/>
<sequence>MPGLGDYHMHLVSDETRAPLPYAPQRVERYVEAAFGAGVEEIGITEHSFRFAEFRASMAPLWEEGTGQDPQVRAWLEHEFEEPLERYVGAVRRAMERGLPVRLGIEVDYVPGAEEAIRQALEGVPWDYVMGSVHFVDGMCVDCDPAIGWPGADVDRVWLRYYELMGQAARSGLFDVLSHPDLPKKFGMRPVRFPEESFERFLQAARGAGTAVEINTAGLRKPAHEIYPARSLLSRMVAAGLDVHLGSDAHSPEQIGAGFEQAIAWAREAGVRRLVRWQSRKRRYQPL</sequence>
<feature type="domain" description="PHP" evidence="9">
    <location>
        <begin position="23"/>
        <end position="217"/>
    </location>
</feature>
<dbReference type="EMBL" id="CP141615">
    <property type="protein sequence ID" value="WRP18253.1"/>
    <property type="molecule type" value="Genomic_DNA"/>
</dbReference>
<gene>
    <name evidence="10" type="ORF">U7230_04400</name>
</gene>
<evidence type="ECO:0000256" key="4">
    <source>
        <dbReference type="ARBA" id="ARBA00022605"/>
    </source>
</evidence>
<dbReference type="InterPro" id="IPR016195">
    <property type="entry name" value="Pol/histidinol_Pase-like"/>
</dbReference>
<evidence type="ECO:0000259" key="9">
    <source>
        <dbReference type="Pfam" id="PF02811"/>
    </source>
</evidence>
<evidence type="ECO:0000256" key="1">
    <source>
        <dbReference type="ARBA" id="ARBA00004970"/>
    </source>
</evidence>
<accession>A0ABZ1C1U4</accession>
<comment type="pathway">
    <text evidence="1 8">Amino-acid biosynthesis; L-histidine biosynthesis; L-histidine from 5-phospho-alpha-D-ribose 1-diphosphate: step 8/9.</text>
</comment>
<dbReference type="PANTHER" id="PTHR21039:SF0">
    <property type="entry name" value="HISTIDINOL-PHOSPHATASE"/>
    <property type="match status" value="1"/>
</dbReference>
<dbReference type="EC" id="3.1.3.15" evidence="3 8"/>
<evidence type="ECO:0000256" key="2">
    <source>
        <dbReference type="ARBA" id="ARBA00009152"/>
    </source>
</evidence>
<evidence type="ECO:0000256" key="5">
    <source>
        <dbReference type="ARBA" id="ARBA00022801"/>
    </source>
</evidence>
<dbReference type="Gene3D" id="3.20.20.140">
    <property type="entry name" value="Metal-dependent hydrolases"/>
    <property type="match status" value="1"/>
</dbReference>
<evidence type="ECO:0000256" key="3">
    <source>
        <dbReference type="ARBA" id="ARBA00013085"/>
    </source>
</evidence>
<dbReference type="NCBIfam" id="TIGR01856">
    <property type="entry name" value="hisJ_fam"/>
    <property type="match status" value="1"/>
</dbReference>
<evidence type="ECO:0000313" key="11">
    <source>
        <dbReference type="Proteomes" id="UP001332192"/>
    </source>
</evidence>
<dbReference type="CDD" id="cd12110">
    <property type="entry name" value="PHP_HisPPase_Hisj_like"/>
    <property type="match status" value="1"/>
</dbReference>
<keyword evidence="6 8" id="KW-0368">Histidine biosynthesis</keyword>
<dbReference type="RefSeq" id="WP_324717524.1">
    <property type="nucleotide sequence ID" value="NZ_CP141615.1"/>
</dbReference>
<dbReference type="Proteomes" id="UP001332192">
    <property type="component" value="Chromosome"/>
</dbReference>
<keyword evidence="4 8" id="KW-0028">Amino-acid biosynthesis</keyword>
<evidence type="ECO:0000256" key="6">
    <source>
        <dbReference type="ARBA" id="ARBA00023102"/>
    </source>
</evidence>
<protein>
    <recommendedName>
        <fullName evidence="3 8">Histidinol-phosphatase</fullName>
        <shortName evidence="8">HolPase</shortName>
        <ecNumber evidence="3 8">3.1.3.15</ecNumber>
    </recommendedName>
</protein>
<dbReference type="InterPro" id="IPR010140">
    <property type="entry name" value="Histidinol_P_phosphatase_HisJ"/>
</dbReference>
<dbReference type="NCBIfam" id="NF005596">
    <property type="entry name" value="PRK07328.1"/>
    <property type="match status" value="1"/>
</dbReference>
<name>A0ABZ1C1U4_9FIRM</name>
<comment type="catalytic activity">
    <reaction evidence="7 8">
        <text>L-histidinol phosphate + H2O = L-histidinol + phosphate</text>
        <dbReference type="Rhea" id="RHEA:14465"/>
        <dbReference type="ChEBI" id="CHEBI:15377"/>
        <dbReference type="ChEBI" id="CHEBI:43474"/>
        <dbReference type="ChEBI" id="CHEBI:57699"/>
        <dbReference type="ChEBI" id="CHEBI:57980"/>
        <dbReference type="EC" id="3.1.3.15"/>
    </reaction>
</comment>
<comment type="similarity">
    <text evidence="2 8">Belongs to the PHP hydrolase family. HisK subfamily.</text>
</comment>